<keyword evidence="2" id="KW-1185">Reference proteome</keyword>
<reference evidence="1" key="1">
    <citation type="submission" date="2025-08" db="UniProtKB">
        <authorList>
            <consortium name="Ensembl"/>
        </authorList>
    </citation>
    <scope>IDENTIFICATION</scope>
</reference>
<dbReference type="AlphaFoldDB" id="A0A8C5CQS3"/>
<dbReference type="GeneTree" id="ENSGT00940000177260"/>
<dbReference type="Proteomes" id="UP000694546">
    <property type="component" value="Chromosome 6"/>
</dbReference>
<name>A0A8C5CQS3_GADMO</name>
<evidence type="ECO:0000313" key="1">
    <source>
        <dbReference type="Ensembl" id="ENSGMOP00000063498.1"/>
    </source>
</evidence>
<reference evidence="1" key="2">
    <citation type="submission" date="2025-09" db="UniProtKB">
        <authorList>
            <consortium name="Ensembl"/>
        </authorList>
    </citation>
    <scope>IDENTIFICATION</scope>
</reference>
<dbReference type="Ensembl" id="ENSGMOT00000033427.1">
    <property type="protein sequence ID" value="ENSGMOP00000063498.1"/>
    <property type="gene ID" value="ENSGMOG00000036467.1"/>
</dbReference>
<sequence>MLFSSTPCASCLRLVPLPSPGPVLLPSGLEKEPSCLVLTSLSCSSCLWARRNRYSMCMTSFFLIREFSLNSSRMRGMKPGLSRPAWRNWRYKARTCCCILLCRDMSGSLLTMMHSCATITNCVHFRLRCMQLSDGI</sequence>
<accession>A0A8C5CQS3</accession>
<evidence type="ECO:0000313" key="2">
    <source>
        <dbReference type="Proteomes" id="UP000694546"/>
    </source>
</evidence>
<proteinExistence type="predicted"/>
<organism evidence="1 2">
    <name type="scientific">Gadus morhua</name>
    <name type="common">Atlantic cod</name>
    <dbReference type="NCBI Taxonomy" id="8049"/>
    <lineage>
        <taxon>Eukaryota</taxon>
        <taxon>Metazoa</taxon>
        <taxon>Chordata</taxon>
        <taxon>Craniata</taxon>
        <taxon>Vertebrata</taxon>
        <taxon>Euteleostomi</taxon>
        <taxon>Actinopterygii</taxon>
        <taxon>Neopterygii</taxon>
        <taxon>Teleostei</taxon>
        <taxon>Neoteleostei</taxon>
        <taxon>Acanthomorphata</taxon>
        <taxon>Zeiogadaria</taxon>
        <taxon>Gadariae</taxon>
        <taxon>Gadiformes</taxon>
        <taxon>Gadoidei</taxon>
        <taxon>Gadidae</taxon>
        <taxon>Gadus</taxon>
    </lineage>
</organism>
<protein>
    <submittedName>
        <fullName evidence="1">Uncharacterized protein</fullName>
    </submittedName>
</protein>